<accession>A0A7Y9S374</accession>
<sequence length="290" mass="32306">MPVITAAGVVVRSKDQVLLVHRPKYDDWSFPKGKLDRGEHITACAVREVREETGLDVRLGLPLADQHYRVRPVDKRSVKLANKVVHYWAGRVVGDRDVSGYRPNAEIDEVRWVPLDEAATLLTHSRDRATLAEAAALPNRTRTLIVLRHAKARSREHWHPDDRLRPLLKLGEGQAERLAHVLAAYDITRLVSSSSTRCVQTLTPYAEACGRPVSTLDGLSEEDATPESVLISVDTLLASKKRAVLCTHRPVLPDVFSTLGLADPQLEPGQMLVVHHRRGEVLETETHQIG</sequence>
<dbReference type="InterPro" id="IPR029033">
    <property type="entry name" value="His_PPase_superfam"/>
</dbReference>
<dbReference type="SMART" id="SM00855">
    <property type="entry name" value="PGAM"/>
    <property type="match status" value="1"/>
</dbReference>
<dbReference type="Pfam" id="PF00293">
    <property type="entry name" value="NUDIX"/>
    <property type="match status" value="1"/>
</dbReference>
<name>A0A7Y9S374_9ACTN</name>
<dbReference type="Pfam" id="PF00300">
    <property type="entry name" value="His_Phos_1"/>
    <property type="match status" value="1"/>
</dbReference>
<dbReference type="GO" id="GO:0006754">
    <property type="term" value="P:ATP biosynthetic process"/>
    <property type="evidence" value="ECO:0007669"/>
    <property type="project" value="TreeGrafter"/>
</dbReference>
<proteinExistence type="inferred from homology"/>
<dbReference type="CDD" id="cd07067">
    <property type="entry name" value="HP_PGM_like"/>
    <property type="match status" value="1"/>
</dbReference>
<dbReference type="EMBL" id="JACCAA010000001">
    <property type="protein sequence ID" value="NYG59717.1"/>
    <property type="molecule type" value="Genomic_DNA"/>
</dbReference>
<dbReference type="Proteomes" id="UP000540656">
    <property type="component" value="Unassembled WGS sequence"/>
</dbReference>
<evidence type="ECO:0000313" key="6">
    <source>
        <dbReference type="Proteomes" id="UP000540656"/>
    </source>
</evidence>
<comment type="similarity">
    <text evidence="1 3">Belongs to the Nudix hydrolase family.</text>
</comment>
<keyword evidence="6" id="KW-1185">Reference proteome</keyword>
<dbReference type="Gene3D" id="3.90.79.10">
    <property type="entry name" value="Nucleoside Triphosphate Pyrophosphohydrolase"/>
    <property type="match status" value="1"/>
</dbReference>
<dbReference type="EC" id="3.6.1.55" evidence="5"/>
<dbReference type="PRINTS" id="PR00502">
    <property type="entry name" value="NUDIXFAMILY"/>
</dbReference>
<dbReference type="PANTHER" id="PTHR21340:SF0">
    <property type="entry name" value="BIS(5'-NUCLEOSYL)-TETRAPHOSPHATASE [ASYMMETRICAL]"/>
    <property type="match status" value="1"/>
</dbReference>
<dbReference type="InterPro" id="IPR051325">
    <property type="entry name" value="Nudix_hydrolase_domain"/>
</dbReference>
<gene>
    <name evidence="5" type="ORF">BJ980_002640</name>
</gene>
<dbReference type="InterPro" id="IPR000086">
    <property type="entry name" value="NUDIX_hydrolase_dom"/>
</dbReference>
<evidence type="ECO:0000256" key="1">
    <source>
        <dbReference type="ARBA" id="ARBA00005582"/>
    </source>
</evidence>
<dbReference type="PANTHER" id="PTHR21340">
    <property type="entry name" value="DIADENOSINE 5,5-P1,P4-TETRAPHOSPHATE PYROPHOSPHOHYDROLASE MUTT"/>
    <property type="match status" value="1"/>
</dbReference>
<dbReference type="CDD" id="cd03673">
    <property type="entry name" value="NUDIX_Ap6A_hydrolase"/>
    <property type="match status" value="1"/>
</dbReference>
<protein>
    <submittedName>
        <fullName evidence="5">8-oxo-dGTP diphosphatase</fullName>
        <ecNumber evidence="5">3.6.1.55</ecNumber>
    </submittedName>
</protein>
<dbReference type="InterPro" id="IPR013078">
    <property type="entry name" value="His_Pase_superF_clade-1"/>
</dbReference>
<reference evidence="5 6" key="1">
    <citation type="submission" date="2020-07" db="EMBL/GenBank/DDBJ databases">
        <title>Sequencing the genomes of 1000 actinobacteria strains.</title>
        <authorList>
            <person name="Klenk H.-P."/>
        </authorList>
    </citation>
    <scope>NUCLEOTIDE SEQUENCE [LARGE SCALE GENOMIC DNA]</scope>
    <source>
        <strain evidence="5 6">DSM 23819</strain>
    </source>
</reference>
<dbReference type="GO" id="GO:0004081">
    <property type="term" value="F:bis(5'-nucleosyl)-tetraphosphatase (asymmetrical) activity"/>
    <property type="evidence" value="ECO:0007669"/>
    <property type="project" value="TreeGrafter"/>
</dbReference>
<dbReference type="GO" id="GO:0035539">
    <property type="term" value="F:8-oxo-7,8-dihydrodeoxyguanosine triphosphate pyrophosphatase activity"/>
    <property type="evidence" value="ECO:0007669"/>
    <property type="project" value="UniProtKB-EC"/>
</dbReference>
<dbReference type="SUPFAM" id="SSF55811">
    <property type="entry name" value="Nudix"/>
    <property type="match status" value="1"/>
</dbReference>
<evidence type="ECO:0000256" key="3">
    <source>
        <dbReference type="RuleBase" id="RU003476"/>
    </source>
</evidence>
<dbReference type="InterPro" id="IPR015797">
    <property type="entry name" value="NUDIX_hydrolase-like_dom_sf"/>
</dbReference>
<feature type="domain" description="Nudix hydrolase" evidence="4">
    <location>
        <begin position="2"/>
        <end position="136"/>
    </location>
</feature>
<dbReference type="Gene3D" id="3.40.50.1240">
    <property type="entry name" value="Phosphoglycerate mutase-like"/>
    <property type="match status" value="1"/>
</dbReference>
<dbReference type="PROSITE" id="PS51462">
    <property type="entry name" value="NUDIX"/>
    <property type="match status" value="1"/>
</dbReference>
<organism evidence="5 6">
    <name type="scientific">Nocardioides daedukensis</name>
    <dbReference type="NCBI Taxonomy" id="634462"/>
    <lineage>
        <taxon>Bacteria</taxon>
        <taxon>Bacillati</taxon>
        <taxon>Actinomycetota</taxon>
        <taxon>Actinomycetes</taxon>
        <taxon>Propionibacteriales</taxon>
        <taxon>Nocardioidaceae</taxon>
        <taxon>Nocardioides</taxon>
    </lineage>
</organism>
<evidence type="ECO:0000259" key="4">
    <source>
        <dbReference type="PROSITE" id="PS51462"/>
    </source>
</evidence>
<evidence type="ECO:0000313" key="5">
    <source>
        <dbReference type="EMBL" id="NYG59717.1"/>
    </source>
</evidence>
<dbReference type="InterPro" id="IPR020084">
    <property type="entry name" value="NUDIX_hydrolase_CS"/>
</dbReference>
<dbReference type="GO" id="GO:0006167">
    <property type="term" value="P:AMP biosynthetic process"/>
    <property type="evidence" value="ECO:0007669"/>
    <property type="project" value="TreeGrafter"/>
</dbReference>
<dbReference type="InterPro" id="IPR020476">
    <property type="entry name" value="Nudix_hydrolase"/>
</dbReference>
<dbReference type="SUPFAM" id="SSF53254">
    <property type="entry name" value="Phosphoglycerate mutase-like"/>
    <property type="match status" value="1"/>
</dbReference>
<keyword evidence="2 3" id="KW-0378">Hydrolase</keyword>
<dbReference type="RefSeq" id="WP_179502734.1">
    <property type="nucleotide sequence ID" value="NZ_JACCAA010000001.1"/>
</dbReference>
<comment type="caution">
    <text evidence="5">The sequence shown here is derived from an EMBL/GenBank/DDBJ whole genome shotgun (WGS) entry which is preliminary data.</text>
</comment>
<dbReference type="AlphaFoldDB" id="A0A7Y9S374"/>
<dbReference type="PROSITE" id="PS00893">
    <property type="entry name" value="NUDIX_BOX"/>
    <property type="match status" value="1"/>
</dbReference>
<evidence type="ECO:0000256" key="2">
    <source>
        <dbReference type="ARBA" id="ARBA00022801"/>
    </source>
</evidence>